<evidence type="ECO:0000259" key="10">
    <source>
        <dbReference type="Pfam" id="PF12323"/>
    </source>
</evidence>
<dbReference type="Pfam" id="PF07282">
    <property type="entry name" value="Cas12f1-like_TNB"/>
    <property type="match status" value="1"/>
</dbReference>
<keyword evidence="6" id="KW-0238">DNA-binding</keyword>
<keyword evidence="4" id="KW-0479">Metal-binding</keyword>
<evidence type="ECO:0000256" key="4">
    <source>
        <dbReference type="ARBA" id="ARBA00022723"/>
    </source>
</evidence>
<gene>
    <name evidence="11" type="ORF">ACFQRG_14715</name>
</gene>
<proteinExistence type="inferred from homology"/>
<evidence type="ECO:0000259" key="9">
    <source>
        <dbReference type="Pfam" id="PF07282"/>
    </source>
</evidence>
<dbReference type="PANTHER" id="PTHR30405:SF11">
    <property type="entry name" value="RNA-GUIDED DNA ENDONUCLEASE RV2885C-RELATED"/>
    <property type="match status" value="1"/>
</dbReference>
<keyword evidence="7" id="KW-0233">DNA recombination</keyword>
<evidence type="ECO:0000256" key="2">
    <source>
        <dbReference type="ARBA" id="ARBA00011044"/>
    </source>
</evidence>
<dbReference type="GO" id="GO:0004519">
    <property type="term" value="F:endonuclease activity"/>
    <property type="evidence" value="ECO:0007669"/>
    <property type="project" value="UniProtKB-KW"/>
</dbReference>
<protein>
    <submittedName>
        <fullName evidence="11">RNA-guided endonuclease InsQ/TnpB family protein</fullName>
    </submittedName>
</protein>
<comment type="caution">
    <text evidence="11">The sequence shown here is derived from an EMBL/GenBank/DDBJ whole genome shotgun (WGS) entry which is preliminary data.</text>
</comment>
<dbReference type="Pfam" id="PF01385">
    <property type="entry name" value="OrfB_IS605"/>
    <property type="match status" value="1"/>
</dbReference>
<keyword evidence="11" id="KW-0378">Hydrolase</keyword>
<organism evidence="11 12">
    <name type="scientific">Scopulibacillus cellulosilyticus</name>
    <dbReference type="NCBI Taxonomy" id="2665665"/>
    <lineage>
        <taxon>Bacteria</taxon>
        <taxon>Bacillati</taxon>
        <taxon>Bacillota</taxon>
        <taxon>Bacilli</taxon>
        <taxon>Bacillales</taxon>
        <taxon>Sporolactobacillaceae</taxon>
        <taxon>Scopulibacillus</taxon>
    </lineage>
</organism>
<evidence type="ECO:0000256" key="5">
    <source>
        <dbReference type="ARBA" id="ARBA00022833"/>
    </source>
</evidence>
<accession>A0ABW2Q0S5</accession>
<feature type="domain" description="Transposase putative helix-turn-helix" evidence="10">
    <location>
        <begin position="1"/>
        <end position="44"/>
    </location>
</feature>
<evidence type="ECO:0000313" key="11">
    <source>
        <dbReference type="EMBL" id="MFC7394205.1"/>
    </source>
</evidence>
<evidence type="ECO:0000313" key="12">
    <source>
        <dbReference type="Proteomes" id="UP001596505"/>
    </source>
</evidence>
<dbReference type="NCBIfam" id="TIGR01766">
    <property type="entry name" value="IS200/IS605 family accessory protein TnpB-like domain"/>
    <property type="match status" value="1"/>
</dbReference>
<keyword evidence="3" id="KW-0815">Transposition</keyword>
<evidence type="ECO:0000256" key="6">
    <source>
        <dbReference type="ARBA" id="ARBA00023125"/>
    </source>
</evidence>
<evidence type="ECO:0000256" key="7">
    <source>
        <dbReference type="ARBA" id="ARBA00023172"/>
    </source>
</evidence>
<keyword evidence="12" id="KW-1185">Reference proteome</keyword>
<keyword evidence="11" id="KW-0540">Nuclease</keyword>
<evidence type="ECO:0000259" key="8">
    <source>
        <dbReference type="Pfam" id="PF01385"/>
    </source>
</evidence>
<dbReference type="InterPro" id="IPR021027">
    <property type="entry name" value="Transposase_put_HTH"/>
</dbReference>
<dbReference type="RefSeq" id="WP_380967317.1">
    <property type="nucleotide sequence ID" value="NZ_JBHTCO010000019.1"/>
</dbReference>
<dbReference type="InterPro" id="IPR001959">
    <property type="entry name" value="Transposase"/>
</dbReference>
<comment type="similarity">
    <text evidence="2">In the N-terminal section; belongs to the transposase 2 family.</text>
</comment>
<evidence type="ECO:0000256" key="1">
    <source>
        <dbReference type="ARBA" id="ARBA00008761"/>
    </source>
</evidence>
<dbReference type="NCBIfam" id="NF040570">
    <property type="entry name" value="guided_TnpB"/>
    <property type="match status" value="1"/>
</dbReference>
<dbReference type="PANTHER" id="PTHR30405">
    <property type="entry name" value="TRANSPOSASE"/>
    <property type="match status" value="1"/>
</dbReference>
<dbReference type="Pfam" id="PF12323">
    <property type="entry name" value="HTH_OrfB_IS605"/>
    <property type="match status" value="1"/>
</dbReference>
<dbReference type="InterPro" id="IPR010095">
    <property type="entry name" value="Cas12f1-like_TNB"/>
</dbReference>
<feature type="domain" description="Probable transposase IS891/IS1136/IS1341" evidence="8">
    <location>
        <begin position="166"/>
        <end position="276"/>
    </location>
</feature>
<comment type="similarity">
    <text evidence="1">In the C-terminal section; belongs to the transposase 35 family.</text>
</comment>
<dbReference type="InterPro" id="IPR051399">
    <property type="entry name" value="RNA-guided_DNA_endo/Transpos"/>
</dbReference>
<evidence type="ECO:0000256" key="3">
    <source>
        <dbReference type="ARBA" id="ARBA00022578"/>
    </source>
</evidence>
<sequence>MKKTYKFKLEPSKQQADKMDWTLTMCRQLYNVLLEQRIFAYKKRHVSVNYYEQKKELPLLKLEIPEYKQVQSQVLQDVVKRLNHAFQAFFRRLETNQKAGFPRFQGRNRYDSFTYPQSGFSLNGKFLKLSKIGDVRIKCHRQIKGRIKTCTIRRKNNKWYACFSCEVEAEMRSTGKEVGVDLGVAHLAITSDGKFFDNHRYLKQSERKIRYWNKGLSRRKKGSYRWHKARLQLSKVYEQLTNRRNDRAHKVSRQLVDQYDLIAFEALDIQGMVKNRQLSKHILDAAWRLLIQYTTYKAEEAGKRVIQVNPQNTSQECSNCHQIVPKSLNERTHRCLNCRYTEHRDVNAARNILQRAKDQLETAS</sequence>
<dbReference type="EMBL" id="JBHTCO010000019">
    <property type="protein sequence ID" value="MFC7394205.1"/>
    <property type="molecule type" value="Genomic_DNA"/>
</dbReference>
<keyword evidence="11" id="KW-0255">Endonuclease</keyword>
<feature type="domain" description="Cas12f1-like TNB" evidence="9">
    <location>
        <begin position="287"/>
        <end position="352"/>
    </location>
</feature>
<keyword evidence="5" id="KW-0862">Zinc</keyword>
<reference evidence="12" key="1">
    <citation type="journal article" date="2019" name="Int. J. Syst. Evol. Microbiol.">
        <title>The Global Catalogue of Microorganisms (GCM) 10K type strain sequencing project: providing services to taxonomists for standard genome sequencing and annotation.</title>
        <authorList>
            <consortium name="The Broad Institute Genomics Platform"/>
            <consortium name="The Broad Institute Genome Sequencing Center for Infectious Disease"/>
            <person name="Wu L."/>
            <person name="Ma J."/>
        </authorList>
    </citation>
    <scope>NUCLEOTIDE SEQUENCE [LARGE SCALE GENOMIC DNA]</scope>
    <source>
        <strain evidence="12">CGMCC 1.16305</strain>
    </source>
</reference>
<name>A0ABW2Q0S5_9BACL</name>
<dbReference type="Proteomes" id="UP001596505">
    <property type="component" value="Unassembled WGS sequence"/>
</dbReference>